<sequence length="115" mass="13267">MNKIQRCFLVVLSVLVTACDDGVKDRNLDEAMMREAMCVVASERFNLYDEAKIHKEHGLDFGGTRFRRTGQENDFQDQVYKVRPFLNQMSKDYNAEFLGSKCDKEITVGEFKQAS</sequence>
<dbReference type="EMBL" id="MCZJ01000026">
    <property type="protein sequence ID" value="PMM56413.1"/>
    <property type="molecule type" value="Genomic_DNA"/>
</dbReference>
<dbReference type="Proteomes" id="UP000235554">
    <property type="component" value="Unassembled WGS sequence"/>
</dbReference>
<dbReference type="AlphaFoldDB" id="A0A855INC7"/>
<comment type="caution">
    <text evidence="1">The sequence shown here is derived from an EMBL/GenBank/DDBJ whole genome shotgun (WGS) entry which is preliminary data.</text>
</comment>
<dbReference type="PROSITE" id="PS51257">
    <property type="entry name" value="PROKAR_LIPOPROTEIN"/>
    <property type="match status" value="1"/>
</dbReference>
<protein>
    <recommendedName>
        <fullName evidence="3">Lipoprotein</fullName>
    </recommendedName>
</protein>
<proteinExistence type="predicted"/>
<evidence type="ECO:0000313" key="2">
    <source>
        <dbReference type="Proteomes" id="UP000235554"/>
    </source>
</evidence>
<name>A0A855INC7_9VIBR</name>
<evidence type="ECO:0008006" key="3">
    <source>
        <dbReference type="Google" id="ProtNLM"/>
    </source>
</evidence>
<organism evidence="1 2">
    <name type="scientific">Vibrio lentus</name>
    <dbReference type="NCBI Taxonomy" id="136468"/>
    <lineage>
        <taxon>Bacteria</taxon>
        <taxon>Pseudomonadati</taxon>
        <taxon>Pseudomonadota</taxon>
        <taxon>Gammaproteobacteria</taxon>
        <taxon>Vibrionales</taxon>
        <taxon>Vibrionaceae</taxon>
        <taxon>Vibrio</taxon>
    </lineage>
</organism>
<reference evidence="2" key="1">
    <citation type="submission" date="2016-07" db="EMBL/GenBank/DDBJ databases">
        <title>Nontailed viruses are major unrecognized killers of bacteria in the ocean.</title>
        <authorList>
            <person name="Kauffman K."/>
            <person name="Hussain F."/>
            <person name="Yang J."/>
            <person name="Arevalo P."/>
            <person name="Brown J."/>
            <person name="Cutler M."/>
            <person name="Kelly L."/>
            <person name="Polz M.F."/>
        </authorList>
    </citation>
    <scope>NUCLEOTIDE SEQUENCE [LARGE SCALE GENOMIC DNA]</scope>
    <source>
        <strain evidence="2">10N.261.48.A1</strain>
    </source>
</reference>
<evidence type="ECO:0000313" key="1">
    <source>
        <dbReference type="EMBL" id="PMM56413.1"/>
    </source>
</evidence>
<gene>
    <name evidence="1" type="ORF">BCT50_25265</name>
</gene>
<dbReference type="RefSeq" id="WP_102555006.1">
    <property type="nucleotide sequence ID" value="NZ_MCZJ01000026.1"/>
</dbReference>
<accession>A0A855INC7</accession>